<comment type="caution">
    <text evidence="2">The sequence shown here is derived from an EMBL/GenBank/DDBJ whole genome shotgun (WGS) entry which is preliminary data.</text>
</comment>
<keyword evidence="1" id="KW-0812">Transmembrane</keyword>
<dbReference type="RefSeq" id="WP_379887817.1">
    <property type="nucleotide sequence ID" value="NZ_JBHSDI010000016.1"/>
</dbReference>
<keyword evidence="1" id="KW-0472">Membrane</keyword>
<accession>A0ABV8QI55</accession>
<evidence type="ECO:0000313" key="3">
    <source>
        <dbReference type="Proteomes" id="UP001595798"/>
    </source>
</evidence>
<proteinExistence type="predicted"/>
<keyword evidence="1" id="KW-1133">Transmembrane helix</keyword>
<dbReference type="EMBL" id="JBHSDI010000016">
    <property type="protein sequence ID" value="MFC4259861.1"/>
    <property type="molecule type" value="Genomic_DNA"/>
</dbReference>
<protein>
    <submittedName>
        <fullName evidence="2">Uncharacterized protein</fullName>
    </submittedName>
</protein>
<dbReference type="Proteomes" id="UP001595798">
    <property type="component" value="Unassembled WGS sequence"/>
</dbReference>
<gene>
    <name evidence="2" type="ORF">ACFOZ5_12545</name>
</gene>
<name>A0ABV8QI55_9GAMM</name>
<keyword evidence="3" id="KW-1185">Reference proteome</keyword>
<organism evidence="2 3">
    <name type="scientific">Marinobacter lacisalsi</name>
    <dbReference type="NCBI Taxonomy" id="475979"/>
    <lineage>
        <taxon>Bacteria</taxon>
        <taxon>Pseudomonadati</taxon>
        <taxon>Pseudomonadota</taxon>
        <taxon>Gammaproteobacteria</taxon>
        <taxon>Pseudomonadales</taxon>
        <taxon>Marinobacteraceae</taxon>
        <taxon>Marinobacter</taxon>
    </lineage>
</organism>
<reference evidence="3" key="1">
    <citation type="journal article" date="2019" name="Int. J. Syst. Evol. Microbiol.">
        <title>The Global Catalogue of Microorganisms (GCM) 10K type strain sequencing project: providing services to taxonomists for standard genome sequencing and annotation.</title>
        <authorList>
            <consortium name="The Broad Institute Genomics Platform"/>
            <consortium name="The Broad Institute Genome Sequencing Center for Infectious Disease"/>
            <person name="Wu L."/>
            <person name="Ma J."/>
        </authorList>
    </citation>
    <scope>NUCLEOTIDE SEQUENCE [LARGE SCALE GENOMIC DNA]</scope>
    <source>
        <strain evidence="3">CECT 7297</strain>
    </source>
</reference>
<sequence>MEELADGSLKAVFRLLSLVVRSLIWLVWELYFEIIAWYVGWPICRALSFGRYPKEAIGESEDANMFTSILVSLVGLAFLAALAVGLAQLTGGG</sequence>
<feature type="transmembrane region" description="Helical" evidence="1">
    <location>
        <begin position="65"/>
        <end position="87"/>
    </location>
</feature>
<evidence type="ECO:0000256" key="1">
    <source>
        <dbReference type="SAM" id="Phobius"/>
    </source>
</evidence>
<evidence type="ECO:0000313" key="2">
    <source>
        <dbReference type="EMBL" id="MFC4259861.1"/>
    </source>
</evidence>